<keyword evidence="2" id="KW-1185">Reference proteome</keyword>
<comment type="caution">
    <text evidence="1">The sequence shown here is derived from an EMBL/GenBank/DDBJ whole genome shotgun (WGS) entry which is preliminary data.</text>
</comment>
<organism evidence="1 2">
    <name type="scientific">Knufia fluminis</name>
    <dbReference type="NCBI Taxonomy" id="191047"/>
    <lineage>
        <taxon>Eukaryota</taxon>
        <taxon>Fungi</taxon>
        <taxon>Dikarya</taxon>
        <taxon>Ascomycota</taxon>
        <taxon>Pezizomycotina</taxon>
        <taxon>Eurotiomycetes</taxon>
        <taxon>Chaetothyriomycetidae</taxon>
        <taxon>Chaetothyriales</taxon>
        <taxon>Trichomeriaceae</taxon>
        <taxon>Knufia</taxon>
    </lineage>
</organism>
<dbReference type="Proteomes" id="UP001316803">
    <property type="component" value="Unassembled WGS sequence"/>
</dbReference>
<reference evidence="1 2" key="1">
    <citation type="submission" date="2022-12" db="EMBL/GenBank/DDBJ databases">
        <title>Genomic features and morphological characterization of a novel Knufia sp. strain isolated from spacecraft assembly facility.</title>
        <authorList>
            <person name="Teixeira M."/>
            <person name="Chander A.M."/>
            <person name="Stajich J.E."/>
            <person name="Venkateswaran K."/>
        </authorList>
    </citation>
    <scope>NUCLEOTIDE SEQUENCE [LARGE SCALE GENOMIC DNA]</scope>
    <source>
        <strain evidence="1 2">FJI-L2-BK-P2</strain>
    </source>
</reference>
<dbReference type="AlphaFoldDB" id="A0AAN8I257"/>
<proteinExistence type="predicted"/>
<gene>
    <name evidence="1" type="ORF">OHC33_010973</name>
</gene>
<evidence type="ECO:0000313" key="1">
    <source>
        <dbReference type="EMBL" id="KAK5947989.1"/>
    </source>
</evidence>
<protein>
    <submittedName>
        <fullName evidence="1">Uncharacterized protein</fullName>
    </submittedName>
</protein>
<evidence type="ECO:0000313" key="2">
    <source>
        <dbReference type="Proteomes" id="UP001316803"/>
    </source>
</evidence>
<sequence length="201" mass="22645">MGHRRAFWILRKRQRSTFAGRCWLDHPFNALQQLSTQPISGNFGWPIGNPSAVSFTRQENLDEHLRRRHHGAIHDVQWKTTEISGPPRGPPTRPTFTPPAVVDVTLRVPTQPIQVNGANVSTDIVAPAPRPTTRLALALAKQEQELVHAREEIMANKKTIDENNEEILCLKRQLQAIEEFKPIGTARVDHGRLSPEDANSI</sequence>
<name>A0AAN8I257_9EURO</name>
<accession>A0AAN8I257</accession>
<dbReference type="EMBL" id="JAKLMC020000056">
    <property type="protein sequence ID" value="KAK5947989.1"/>
    <property type="molecule type" value="Genomic_DNA"/>
</dbReference>